<feature type="region of interest" description="Disordered" evidence="1">
    <location>
        <begin position="1572"/>
        <end position="1598"/>
    </location>
</feature>
<dbReference type="InterPro" id="IPR016024">
    <property type="entry name" value="ARM-type_fold"/>
</dbReference>
<feature type="region of interest" description="Disordered" evidence="1">
    <location>
        <begin position="1677"/>
        <end position="1700"/>
    </location>
</feature>
<dbReference type="Pfam" id="PF14776">
    <property type="entry name" value="UNC-79"/>
    <property type="match status" value="1"/>
</dbReference>
<feature type="region of interest" description="Disordered" evidence="1">
    <location>
        <begin position="899"/>
        <end position="922"/>
    </location>
</feature>
<feature type="compositionally biased region" description="Acidic residues" evidence="1">
    <location>
        <begin position="1507"/>
        <end position="1526"/>
    </location>
</feature>
<dbReference type="PROSITE" id="PS50020">
    <property type="entry name" value="WW_DOMAIN_2"/>
    <property type="match status" value="1"/>
</dbReference>
<dbReference type="EMBL" id="HACA01028851">
    <property type="protein sequence ID" value="CDW46212.1"/>
    <property type="molecule type" value="Transcribed_RNA"/>
</dbReference>
<feature type="region of interest" description="Disordered" evidence="1">
    <location>
        <begin position="1503"/>
        <end position="1536"/>
    </location>
</feature>
<dbReference type="CDD" id="cd00201">
    <property type="entry name" value="WW"/>
    <property type="match status" value="1"/>
</dbReference>
<protein>
    <recommendedName>
        <fullName evidence="2">WW domain-containing protein</fullName>
    </recommendedName>
</protein>
<dbReference type="SUPFAM" id="SSF51045">
    <property type="entry name" value="WW domain"/>
    <property type="match status" value="1"/>
</dbReference>
<dbReference type="Gene3D" id="2.20.70.10">
    <property type="match status" value="1"/>
</dbReference>
<dbReference type="SMART" id="SM00456">
    <property type="entry name" value="WW"/>
    <property type="match status" value="1"/>
</dbReference>
<sequence length="1974" mass="221654">MGTRSAAFTAKIKNLNDYQMRLVQSTVPLPSGTDIANTFKYFTTTLLGVLKDVPGQPMIMMKNRENDTERMALFPNLDYKGLHTSLIQMLDLFPLLPSGLYDFGKGFLSCLCSLIPFLERELIDTLPYIVASTLTVFPASLMEDVIDVLCWNLLPFTVSSEKPSDNFVLPKDGEPVERENYASNSAAAIMMMVFQFVKDDTTVHRKITECFMALKEDLVKDLLCVIAHGTPSSRIPAANLLFYYWPSLNPTHYDRRNALGKFNTGETWTPPPCCYKDCPGMVGKGNNGNNPNHHHLQHPNDAVKVCLDHSVSLFLFPDRPPISYFCHECFVTVSKKLLSKSELNAISTLFVDINHPIKQIDITCENKNCRAQEKIAVSTCFSPECSSYNGNKPIRYCNQCHKIRHNTRRGADHVIHVPLTSPWELEPETQNYLVKAIISLLKEARPFGSGKRTDKEESMQRTMAVLDVEDDENDEAFINERRLLSRYGVWLLVGLITLEQDTPHEIIGHMLSMLFEWFNTTAYLPNDKTGTALEKLKSEYLPTWIQKAYRSHPDVFMACLLPNPPDYAKVGGHWDVLTTRMTHIKEGLIRLFCLVPYDVITLDVWNKVMPHWMEAIHIVVPKDDLYELKRVFCKIFDPDMSPLGFDAREMYQFISIRFKSTPQIQRQSLQWLQKLCLLHISIPLNILFEMFNLGVETMSKDHEEGSLPITKDQKNEALQINFEWEADDYPGLPSIHPDNDTGYPKDEPSATIFNGEKKMTCYNLMVDVLNSQMELQDVEKYVGLLGAHASEVLGLINKMLSAEWFGLITQVLSDEEISEEDEEAIHGIEDLMADFLQLTHTAIKNVVNSDPSGDSDDDTQETVQSVCSDPKDSKEKLLKKGPGLGGLMAALTTMQSTVEKTKDNLEESPSETSSEDEKEYSPEIEELEIPVKLLYNLLIHNVELKEPDMRFYLLDSVRLLTLHADVLTNIARKRKRFIRWCQESLLVGILWKILDSSQSQVAQVSVPILLHAITLPGGSDVFWKSVDDDFQDDDWRVRFAAVEKTTVIFRFLEPKAIRKSQNLRSSLSHAFCCLIACMSDINPEVSLRASLFLGTIHDTAVNALISCLENQFDNVPIDRPVILRRLYQLFNCLIDRKVLTWQFFASRFENLILELQNTNEKLPPDSAYQTMVRCNDSSQKRTKEGNASATVHSLSAALKYPYKRTISAPAGMGLSTKAGSYHKTQTENTQLSTGQTTPAGGYYRQQSVPLLKRKASKQGQDSVHQLNKQISNVGTVVDELEYVNVAAKTVDLDEIDKETLHLTVFLFMQFLSHPEQATLASSDEKQTSKTSPSAKAIQSLYSLLGFNENERRFTTMPHKIRSTPAVNAFLSNLPQVLDNNFKIGETLLPNIILVLQKLPFPQLCASSWQTGYTLMQESHLFQGCGYSLWHLEPSARKSWLSAVLVMVYKYNYPPEEVVGERLTGLIRIIIHTLAAHAHVCYRFSKPVLGLSARSRDLSQISLGQADNDNDTVFDGESNLQDDEDNDKVENGTQEEISTNLIVVKEEDSTESTSNVKKSEENDVMTNLFELLPRPSGNSSNPVAPSPYAPTPEHHQMTSEGLPEGWAMQLMHSGRTLFIDNANQTTTWIDPRTGRPAPIKNIVGNVKSRLGGVIESPPSPLSLMDVITVGNPIAVDRPSTSSSCGSNCETGILTSPPPLPSEERLLPIGISRKSSKKNYKNHQNHSLNIIDRVWQVLGSLDTTECSGESIPLIEPKSGEKIQLVASVSRNEDDSLRQGEITEKYTGTVTHINKAKLDALLKTTVANNNNNYTSNGIESPPTTPTKTVLYNSHNCIKKNIDTVTPRVNPTVSSLIPEKPCKTVNSIEKSIKNDKQRRRKFNSANHQDQIGSTMENNSKTSSLCGKKVKAAKTDSVGSLSSTRDNPLLLKHSALRVGEDAVVDRCSQCGQIKEEYSDEEIGLCIIILNTFINREPGR</sequence>
<feature type="compositionally biased region" description="Acidic residues" evidence="1">
    <location>
        <begin position="906"/>
        <end position="922"/>
    </location>
</feature>
<organism evidence="3">
    <name type="scientific">Lepeophtheirus salmonis</name>
    <name type="common">Salmon louse</name>
    <name type="synonym">Caligus salmonis</name>
    <dbReference type="NCBI Taxonomy" id="72036"/>
    <lineage>
        <taxon>Eukaryota</taxon>
        <taxon>Metazoa</taxon>
        <taxon>Ecdysozoa</taxon>
        <taxon>Arthropoda</taxon>
        <taxon>Crustacea</taxon>
        <taxon>Multicrustacea</taxon>
        <taxon>Hexanauplia</taxon>
        <taxon>Copepoda</taxon>
        <taxon>Siphonostomatoida</taxon>
        <taxon>Caligidae</taxon>
        <taxon>Lepeophtheirus</taxon>
    </lineage>
</organism>
<evidence type="ECO:0000259" key="2">
    <source>
        <dbReference type="PROSITE" id="PS50020"/>
    </source>
</evidence>
<dbReference type="OrthoDB" id="6270916at2759"/>
<proteinExistence type="predicted"/>
<feature type="compositionally biased region" description="Polar residues" evidence="1">
    <location>
        <begin position="1879"/>
        <end position="1900"/>
    </location>
</feature>
<dbReference type="PANTHER" id="PTHR21696">
    <property type="entry name" value="PROTEIN UNC-79 HOMOLOG"/>
    <property type="match status" value="1"/>
</dbReference>
<gene>
    <name evidence="3" type="primary">Dpse\GA18756</name>
</gene>
<feature type="region of interest" description="Disordered" evidence="1">
    <location>
        <begin position="847"/>
        <end position="883"/>
    </location>
</feature>
<dbReference type="InterPro" id="IPR036020">
    <property type="entry name" value="WW_dom_sf"/>
</dbReference>
<dbReference type="SUPFAM" id="SSF48371">
    <property type="entry name" value="ARM repeat"/>
    <property type="match status" value="1"/>
</dbReference>
<reference evidence="3" key="1">
    <citation type="submission" date="2014-05" db="EMBL/GenBank/DDBJ databases">
        <authorList>
            <person name="Chronopoulou M."/>
        </authorList>
    </citation>
    <scope>NUCLEOTIDE SEQUENCE</scope>
    <source>
        <tissue evidence="3">Whole organism</tissue>
    </source>
</reference>
<feature type="region of interest" description="Disordered" evidence="1">
    <location>
        <begin position="1869"/>
        <end position="1903"/>
    </location>
</feature>
<feature type="domain" description="WW" evidence="2">
    <location>
        <begin position="1599"/>
        <end position="1632"/>
    </location>
</feature>
<feature type="compositionally biased region" description="Polar residues" evidence="1">
    <location>
        <begin position="1677"/>
        <end position="1688"/>
    </location>
</feature>
<accession>A0A0K2V7S6</accession>
<dbReference type="PANTHER" id="PTHR21696:SF2">
    <property type="entry name" value="PROTEIN UNC-79 HOMOLOG"/>
    <property type="match status" value="1"/>
</dbReference>
<dbReference type="InterPro" id="IPR024855">
    <property type="entry name" value="UNC79"/>
</dbReference>
<feature type="compositionally biased region" description="Basic and acidic residues" evidence="1">
    <location>
        <begin position="869"/>
        <end position="878"/>
    </location>
</feature>
<evidence type="ECO:0000256" key="1">
    <source>
        <dbReference type="SAM" id="MobiDB-lite"/>
    </source>
</evidence>
<dbReference type="InterPro" id="IPR001202">
    <property type="entry name" value="WW_dom"/>
</dbReference>
<name>A0A0K2V7S6_LEPSM</name>
<evidence type="ECO:0000313" key="3">
    <source>
        <dbReference type="EMBL" id="CDW46212.1"/>
    </source>
</evidence>